<feature type="transmembrane region" description="Helical" evidence="1">
    <location>
        <begin position="21"/>
        <end position="44"/>
    </location>
</feature>
<name>A0A841EI14_9ACTN</name>
<accession>A0A841EI14</accession>
<reference evidence="2 3" key="1">
    <citation type="submission" date="2020-08" db="EMBL/GenBank/DDBJ databases">
        <title>Sequencing the genomes of 1000 actinobacteria strains.</title>
        <authorList>
            <person name="Klenk H.-P."/>
        </authorList>
    </citation>
    <scope>NUCLEOTIDE SEQUENCE [LARGE SCALE GENOMIC DNA]</scope>
    <source>
        <strain evidence="2 3">DSM 44593</strain>
    </source>
</reference>
<protein>
    <submittedName>
        <fullName evidence="2">Uncharacterized protein</fullName>
    </submittedName>
</protein>
<dbReference type="AlphaFoldDB" id="A0A841EI14"/>
<dbReference type="RefSeq" id="WP_184638266.1">
    <property type="nucleotide sequence ID" value="NZ_BAABKT010000038.1"/>
</dbReference>
<evidence type="ECO:0000313" key="2">
    <source>
        <dbReference type="EMBL" id="MBB6000683.1"/>
    </source>
</evidence>
<proteinExistence type="predicted"/>
<dbReference type="Proteomes" id="UP000578077">
    <property type="component" value="Unassembled WGS sequence"/>
</dbReference>
<keyword evidence="1" id="KW-0472">Membrane</keyword>
<dbReference type="EMBL" id="JACHLY010000001">
    <property type="protein sequence ID" value="MBB6000683.1"/>
    <property type="molecule type" value="Genomic_DNA"/>
</dbReference>
<keyword evidence="3" id="KW-1185">Reference proteome</keyword>
<sequence>MKQSFDSPGSPASSARTAGRVLSLAAALPIGALVALALLVPAAVRR</sequence>
<organism evidence="2 3">
    <name type="scientific">Streptomonospora salina</name>
    <dbReference type="NCBI Taxonomy" id="104205"/>
    <lineage>
        <taxon>Bacteria</taxon>
        <taxon>Bacillati</taxon>
        <taxon>Actinomycetota</taxon>
        <taxon>Actinomycetes</taxon>
        <taxon>Streptosporangiales</taxon>
        <taxon>Nocardiopsidaceae</taxon>
        <taxon>Streptomonospora</taxon>
    </lineage>
</organism>
<evidence type="ECO:0000256" key="1">
    <source>
        <dbReference type="SAM" id="Phobius"/>
    </source>
</evidence>
<keyword evidence="1" id="KW-0812">Transmembrane</keyword>
<gene>
    <name evidence="2" type="ORF">HNR25_004434</name>
</gene>
<keyword evidence="1" id="KW-1133">Transmembrane helix</keyword>
<evidence type="ECO:0000313" key="3">
    <source>
        <dbReference type="Proteomes" id="UP000578077"/>
    </source>
</evidence>
<comment type="caution">
    <text evidence="2">The sequence shown here is derived from an EMBL/GenBank/DDBJ whole genome shotgun (WGS) entry which is preliminary data.</text>
</comment>